<name>A0ABY9EDT7_9GAMM</name>
<evidence type="ECO:0000313" key="2">
    <source>
        <dbReference type="Proteomes" id="UP001321520"/>
    </source>
</evidence>
<reference evidence="1 2" key="1">
    <citation type="submission" date="2022-05" db="EMBL/GenBank/DDBJ databases">
        <title>Microbulbifer sp. nov., isolated from sponge.</title>
        <authorList>
            <person name="Gao L."/>
        </authorList>
    </citation>
    <scope>NUCLEOTIDE SEQUENCE [LARGE SCALE GENOMIC DNA]</scope>
    <source>
        <strain evidence="1 2">MI-G</strain>
    </source>
</reference>
<keyword evidence="2" id="KW-1185">Reference proteome</keyword>
<sequence length="109" mass="12720">MMNKYGIPDPIKEYIEKHEFWEKSIGGVEIIIEKVQYQSEEKVSFQLSISNNQNGFKLEDGILEYLDRHNPNINQFLLSDSESSACVIWTCNQKAFEELLDVALDYIKK</sequence>
<dbReference type="RefSeq" id="WP_301416260.1">
    <property type="nucleotide sequence ID" value="NZ_CP098023.1"/>
</dbReference>
<dbReference type="EMBL" id="CP098023">
    <property type="protein sequence ID" value="WKD50193.1"/>
    <property type="molecule type" value="Genomic_DNA"/>
</dbReference>
<dbReference type="Proteomes" id="UP001321520">
    <property type="component" value="Chromosome"/>
</dbReference>
<proteinExistence type="predicted"/>
<organism evidence="1 2">
    <name type="scientific">Microbulbifer spongiae</name>
    <dbReference type="NCBI Taxonomy" id="2944933"/>
    <lineage>
        <taxon>Bacteria</taxon>
        <taxon>Pseudomonadati</taxon>
        <taxon>Pseudomonadota</taxon>
        <taxon>Gammaproteobacteria</taxon>
        <taxon>Cellvibrionales</taxon>
        <taxon>Microbulbiferaceae</taxon>
        <taxon>Microbulbifer</taxon>
    </lineage>
</organism>
<evidence type="ECO:0000313" key="1">
    <source>
        <dbReference type="EMBL" id="WKD50193.1"/>
    </source>
</evidence>
<protein>
    <submittedName>
        <fullName evidence="1">Uncharacterized protein</fullName>
    </submittedName>
</protein>
<gene>
    <name evidence="1" type="ORF">M8T91_01820</name>
</gene>
<accession>A0ABY9EDT7</accession>